<keyword evidence="5 9" id="KW-0812">Transmembrane</keyword>
<organism evidence="11 12">
    <name type="scientific">Hoeflea halophila</name>
    <dbReference type="NCBI Taxonomy" id="714899"/>
    <lineage>
        <taxon>Bacteria</taxon>
        <taxon>Pseudomonadati</taxon>
        <taxon>Pseudomonadota</taxon>
        <taxon>Alphaproteobacteria</taxon>
        <taxon>Hyphomicrobiales</taxon>
        <taxon>Rhizobiaceae</taxon>
        <taxon>Hoeflea</taxon>
    </lineage>
</organism>
<dbReference type="AlphaFoldDB" id="A0A286IBL3"/>
<dbReference type="Proteomes" id="UP000219465">
    <property type="component" value="Unassembled WGS sequence"/>
</dbReference>
<keyword evidence="12" id="KW-1185">Reference proteome</keyword>
<evidence type="ECO:0000256" key="8">
    <source>
        <dbReference type="ARBA" id="ARBA00038436"/>
    </source>
</evidence>
<evidence type="ECO:0000256" key="7">
    <source>
        <dbReference type="ARBA" id="ARBA00023136"/>
    </source>
</evidence>
<evidence type="ECO:0000313" key="11">
    <source>
        <dbReference type="EMBL" id="SOE17515.1"/>
    </source>
</evidence>
<gene>
    <name evidence="11" type="ORF">SAMN05877838_2415</name>
</gene>
<dbReference type="Pfam" id="PF04290">
    <property type="entry name" value="DctQ"/>
    <property type="match status" value="1"/>
</dbReference>
<keyword evidence="4 9" id="KW-0997">Cell inner membrane</keyword>
<evidence type="ECO:0000256" key="2">
    <source>
        <dbReference type="ARBA" id="ARBA00022448"/>
    </source>
</evidence>
<name>A0A286IBL3_9HYPH</name>
<evidence type="ECO:0000256" key="6">
    <source>
        <dbReference type="ARBA" id="ARBA00022989"/>
    </source>
</evidence>
<dbReference type="PANTHER" id="PTHR35011">
    <property type="entry name" value="2,3-DIKETO-L-GULONATE TRAP TRANSPORTER SMALL PERMEASE PROTEIN YIAM"/>
    <property type="match status" value="1"/>
</dbReference>
<feature type="transmembrane region" description="Helical" evidence="9">
    <location>
        <begin position="82"/>
        <end position="107"/>
    </location>
</feature>
<comment type="caution">
    <text evidence="9">Lacks conserved residue(s) required for the propagation of feature annotation.</text>
</comment>
<evidence type="ECO:0000313" key="12">
    <source>
        <dbReference type="Proteomes" id="UP000219465"/>
    </source>
</evidence>
<evidence type="ECO:0000256" key="4">
    <source>
        <dbReference type="ARBA" id="ARBA00022519"/>
    </source>
</evidence>
<evidence type="ECO:0000256" key="5">
    <source>
        <dbReference type="ARBA" id="ARBA00022692"/>
    </source>
</evidence>
<evidence type="ECO:0000256" key="3">
    <source>
        <dbReference type="ARBA" id="ARBA00022475"/>
    </source>
</evidence>
<dbReference type="GO" id="GO:0005886">
    <property type="term" value="C:plasma membrane"/>
    <property type="evidence" value="ECO:0007669"/>
    <property type="project" value="UniProtKB-SubCell"/>
</dbReference>
<accession>A0A286IBL3</accession>
<dbReference type="GO" id="GO:0022857">
    <property type="term" value="F:transmembrane transporter activity"/>
    <property type="evidence" value="ECO:0007669"/>
    <property type="project" value="UniProtKB-UniRule"/>
</dbReference>
<comment type="subunit">
    <text evidence="9">The complex comprises the extracytoplasmic solute receptor protein and the two transmembrane proteins.</text>
</comment>
<sequence length="155" mass="16904">MKLARRIVEIASVFLLGALVFVPFAQIIMRSVFGAPIVGAEEFTRFLLICVVFISFPLVVEAGENIVMGDLRKAMPDLFRRFLDLLTSLSAIFIAGLVAYAVLGTIGKNLNNATPTLKIPFWLFLGSTLFGFAAAAVVHIVHLRRPPQKATSVSI</sequence>
<proteinExistence type="inferred from homology"/>
<comment type="similarity">
    <text evidence="8 9">Belongs to the TRAP transporter small permease family.</text>
</comment>
<dbReference type="InterPro" id="IPR055348">
    <property type="entry name" value="DctQ"/>
</dbReference>
<evidence type="ECO:0000256" key="9">
    <source>
        <dbReference type="RuleBase" id="RU369079"/>
    </source>
</evidence>
<keyword evidence="3" id="KW-1003">Cell membrane</keyword>
<dbReference type="EMBL" id="OCPC01000003">
    <property type="protein sequence ID" value="SOE17515.1"/>
    <property type="molecule type" value="Genomic_DNA"/>
</dbReference>
<keyword evidence="6 9" id="KW-1133">Transmembrane helix</keyword>
<dbReference type="RefSeq" id="WP_097108004.1">
    <property type="nucleotide sequence ID" value="NZ_OCPC01000003.1"/>
</dbReference>
<feature type="transmembrane region" description="Helical" evidence="9">
    <location>
        <begin position="119"/>
        <end position="141"/>
    </location>
</feature>
<comment type="function">
    <text evidence="9">Part of the tripartite ATP-independent periplasmic (TRAP) transport system.</text>
</comment>
<dbReference type="OrthoDB" id="6161610at2"/>
<feature type="transmembrane region" description="Helical" evidence="9">
    <location>
        <begin position="44"/>
        <end position="62"/>
    </location>
</feature>
<evidence type="ECO:0000259" key="10">
    <source>
        <dbReference type="Pfam" id="PF04290"/>
    </source>
</evidence>
<dbReference type="InterPro" id="IPR007387">
    <property type="entry name" value="TRAP_DctQ"/>
</dbReference>
<protein>
    <recommendedName>
        <fullName evidence="9">TRAP transporter small permease protein</fullName>
    </recommendedName>
</protein>
<dbReference type="PANTHER" id="PTHR35011:SF2">
    <property type="entry name" value="2,3-DIKETO-L-GULONATE TRAP TRANSPORTER SMALL PERMEASE PROTEIN YIAM"/>
    <property type="match status" value="1"/>
</dbReference>
<keyword evidence="2 9" id="KW-0813">Transport</keyword>
<comment type="subcellular location">
    <subcellularLocation>
        <location evidence="1 9">Cell inner membrane</location>
        <topology evidence="1 9">Multi-pass membrane protein</topology>
    </subcellularLocation>
</comment>
<feature type="domain" description="Tripartite ATP-independent periplasmic transporters DctQ component" evidence="10">
    <location>
        <begin position="20"/>
        <end position="145"/>
    </location>
</feature>
<reference evidence="12" key="1">
    <citation type="submission" date="2017-08" db="EMBL/GenBank/DDBJ databases">
        <authorList>
            <person name="Varghese N."/>
            <person name="Submissions S."/>
        </authorList>
    </citation>
    <scope>NUCLEOTIDE SEQUENCE [LARGE SCALE GENOMIC DNA]</scope>
    <source>
        <strain evidence="12">KCTC 23107</strain>
    </source>
</reference>
<dbReference type="GO" id="GO:0015740">
    <property type="term" value="P:C4-dicarboxylate transport"/>
    <property type="evidence" value="ECO:0007669"/>
    <property type="project" value="TreeGrafter"/>
</dbReference>
<evidence type="ECO:0000256" key="1">
    <source>
        <dbReference type="ARBA" id="ARBA00004429"/>
    </source>
</evidence>
<keyword evidence="7 9" id="KW-0472">Membrane</keyword>